<reference evidence="1" key="1">
    <citation type="submission" date="2021-10" db="EMBL/GenBank/DDBJ databases">
        <authorList>
            <person name="Piombo E."/>
        </authorList>
    </citation>
    <scope>NUCLEOTIDE SEQUENCE</scope>
</reference>
<organism evidence="1 2">
    <name type="scientific">Clonostachys rhizophaga</name>
    <dbReference type="NCBI Taxonomy" id="160324"/>
    <lineage>
        <taxon>Eukaryota</taxon>
        <taxon>Fungi</taxon>
        <taxon>Dikarya</taxon>
        <taxon>Ascomycota</taxon>
        <taxon>Pezizomycotina</taxon>
        <taxon>Sordariomycetes</taxon>
        <taxon>Hypocreomycetidae</taxon>
        <taxon>Hypocreales</taxon>
        <taxon>Bionectriaceae</taxon>
        <taxon>Clonostachys</taxon>
    </lineage>
</organism>
<proteinExistence type="predicted"/>
<comment type="caution">
    <text evidence="1">The sequence shown here is derived from an EMBL/GenBank/DDBJ whole genome shotgun (WGS) entry which is preliminary data.</text>
</comment>
<dbReference type="Gene3D" id="2.40.10.120">
    <property type="match status" value="1"/>
</dbReference>
<gene>
    <name evidence="1" type="ORF">CRHIZ90672A_00016359</name>
</gene>
<dbReference type="OrthoDB" id="4217619at2759"/>
<accession>A0A9N9VFU4</accession>
<dbReference type="SUPFAM" id="SSF50494">
    <property type="entry name" value="Trypsin-like serine proteases"/>
    <property type="match status" value="1"/>
</dbReference>
<dbReference type="AlphaFoldDB" id="A0A9N9VFU4"/>
<dbReference type="EMBL" id="CABFNQ020000679">
    <property type="protein sequence ID" value="CAH0022548.1"/>
    <property type="molecule type" value="Genomic_DNA"/>
</dbReference>
<evidence type="ECO:0000313" key="1">
    <source>
        <dbReference type="EMBL" id="CAH0022548.1"/>
    </source>
</evidence>
<protein>
    <submittedName>
        <fullName evidence="1">Uncharacterized protein</fullName>
    </submittedName>
</protein>
<sequence length="281" mass="31060">MIHTNIPTDFSIRTLPSKLTVAATKLPASDHRTLNKKREWLENYTVEVPKTLKRNGVASPVPAVLVFAQEEAGTAICISPNGVILTCSHCVAETEDELDWGKTHWLLFASGTVVAAKTVFWDPSRDLAILIITRAPPLALNSPASFPFIRLSPEPPRLNARLMCFGHPGAEDLEASIPGVKTNYDTLVMSLGTFKGMAPGQDPQDNAEIGVFMHDCWTYWGHSGAPLLDRNTGALVALHSSWDDETAMRRGVPWEAIDAFLQEIEKQEHGTTPEGWRWHCR</sequence>
<dbReference type="InterPro" id="IPR009003">
    <property type="entry name" value="Peptidase_S1_PA"/>
</dbReference>
<name>A0A9N9VFU4_9HYPO</name>
<keyword evidence="2" id="KW-1185">Reference proteome</keyword>
<evidence type="ECO:0000313" key="2">
    <source>
        <dbReference type="Proteomes" id="UP000696573"/>
    </source>
</evidence>
<dbReference type="Pfam" id="PF13365">
    <property type="entry name" value="Trypsin_2"/>
    <property type="match status" value="1"/>
</dbReference>
<dbReference type="Proteomes" id="UP000696573">
    <property type="component" value="Unassembled WGS sequence"/>
</dbReference>